<dbReference type="EMBL" id="PITI01000160">
    <property type="protein sequence ID" value="TBU08274.1"/>
    <property type="molecule type" value="Genomic_DNA"/>
</dbReference>
<comment type="caution">
    <text evidence="1">The sequence shown here is derived from an EMBL/GenBank/DDBJ whole genome shotgun (WGS) entry which is preliminary data.</text>
</comment>
<accession>A0A4Q9LJE8</accession>
<gene>
    <name evidence="1" type="ORF">CWI36_0160p0020</name>
</gene>
<sequence>MQQDVKNFLIMTIQTAQGRGTIPNPEDFCESVNEKAVRHTLPIPRLKTENTKYILPFILDGVITIKEPTIKIKEEADIEEENIMAQMVESYNYKR</sequence>
<protein>
    <submittedName>
        <fullName evidence="1">Uncharacterized protein</fullName>
    </submittedName>
</protein>
<proteinExistence type="predicted"/>
<evidence type="ECO:0000313" key="1">
    <source>
        <dbReference type="EMBL" id="TBU08274.1"/>
    </source>
</evidence>
<reference evidence="1 2" key="1">
    <citation type="submission" date="2017-12" db="EMBL/GenBank/DDBJ databases">
        <authorList>
            <person name="Pombert J.-F."/>
            <person name="Haag K.L."/>
            <person name="Ebert D."/>
        </authorList>
    </citation>
    <scope>NUCLEOTIDE SEQUENCE [LARGE SCALE GENOMIC DNA]</scope>
    <source>
        <strain evidence="1">BE-OM-2</strain>
    </source>
</reference>
<organism evidence="1 2">
    <name type="scientific">Hamiltosporidium magnivora</name>
    <dbReference type="NCBI Taxonomy" id="148818"/>
    <lineage>
        <taxon>Eukaryota</taxon>
        <taxon>Fungi</taxon>
        <taxon>Fungi incertae sedis</taxon>
        <taxon>Microsporidia</taxon>
        <taxon>Dubosqiidae</taxon>
        <taxon>Hamiltosporidium</taxon>
    </lineage>
</organism>
<name>A0A4Q9LJE8_9MICR</name>
<dbReference type="VEuPathDB" id="MicrosporidiaDB:CWI39_0022p0010"/>
<dbReference type="AlphaFoldDB" id="A0A4Q9LJE8"/>
<dbReference type="Proteomes" id="UP000291404">
    <property type="component" value="Unassembled WGS sequence"/>
</dbReference>
<evidence type="ECO:0000313" key="2">
    <source>
        <dbReference type="Proteomes" id="UP000291404"/>
    </source>
</evidence>
<keyword evidence="2" id="KW-1185">Reference proteome</keyword>
<dbReference type="VEuPathDB" id="MicrosporidiaDB:CWI36_0160p0020"/>